<dbReference type="OrthoDB" id="73901at2759"/>
<keyword evidence="3 5" id="KW-1133">Transmembrane helix</keyword>
<comment type="caution">
    <text evidence="6">The sequence shown here is derived from an EMBL/GenBank/DDBJ whole genome shotgun (WGS) entry which is preliminary data.</text>
</comment>
<protein>
    <recommendedName>
        <fullName evidence="5">Copper transport protein</fullName>
    </recommendedName>
</protein>
<evidence type="ECO:0000313" key="6">
    <source>
        <dbReference type="EMBL" id="KAG4423606.1"/>
    </source>
</evidence>
<dbReference type="GO" id="GO:0005886">
    <property type="term" value="C:plasma membrane"/>
    <property type="evidence" value="ECO:0007669"/>
    <property type="project" value="TreeGrafter"/>
</dbReference>
<comment type="subcellular location">
    <subcellularLocation>
        <location evidence="1 5">Membrane</location>
        <topology evidence="1 5">Multi-pass membrane protein</topology>
    </subcellularLocation>
</comment>
<keyword evidence="5" id="KW-0813">Transport</keyword>
<dbReference type="InterPro" id="IPR007274">
    <property type="entry name" value="Cop_transporter"/>
</dbReference>
<evidence type="ECO:0000256" key="2">
    <source>
        <dbReference type="ARBA" id="ARBA00022692"/>
    </source>
</evidence>
<name>A0A8H8BTN3_9HELO</name>
<gene>
    <name evidence="6" type="ORF">IFR04_003288</name>
</gene>
<accession>A0A8H8BTN3</accession>
<dbReference type="PANTHER" id="PTHR12483">
    <property type="entry name" value="SOLUTE CARRIER FAMILY 31 COPPER TRANSPORTERS"/>
    <property type="match status" value="1"/>
</dbReference>
<sequence>MDGMSMPMATPTPTTAGIASASFVTAALETSTAPMAMAGSSSMGGGMQGMSSFVHFGFGDPFLASFLTPVNMAGYFALLFLMATLSFLARVLSIASDKADKKWRVLAHIHPAESGPGSGSWMEKDEEKQLEIASPNKVTGLGASLLIARSMLKVLNAAVAYLMYPGSMLGVMTLNAGYIMALLVGVFVGEVALHRYASSSHH</sequence>
<dbReference type="Pfam" id="PF04145">
    <property type="entry name" value="Ctr"/>
    <property type="match status" value="1"/>
</dbReference>
<keyword evidence="4 5" id="KW-0472">Membrane</keyword>
<dbReference type="PANTHER" id="PTHR12483:SF27">
    <property type="entry name" value="COPPER TRANSPORT PROTEIN CTR1"/>
    <property type="match status" value="1"/>
</dbReference>
<comment type="similarity">
    <text evidence="5">Belongs to the copper transporter (Ctr) (TC 1.A.56) family. SLC31A subfamily.</text>
</comment>
<dbReference type="Proteomes" id="UP000664132">
    <property type="component" value="Unassembled WGS sequence"/>
</dbReference>
<evidence type="ECO:0000256" key="1">
    <source>
        <dbReference type="ARBA" id="ARBA00004141"/>
    </source>
</evidence>
<keyword evidence="7" id="KW-1185">Reference proteome</keyword>
<dbReference type="EMBL" id="JAFJYH010000032">
    <property type="protein sequence ID" value="KAG4423606.1"/>
    <property type="molecule type" value="Genomic_DNA"/>
</dbReference>
<keyword evidence="5" id="KW-0406">Ion transport</keyword>
<organism evidence="6 7">
    <name type="scientific">Cadophora malorum</name>
    <dbReference type="NCBI Taxonomy" id="108018"/>
    <lineage>
        <taxon>Eukaryota</taxon>
        <taxon>Fungi</taxon>
        <taxon>Dikarya</taxon>
        <taxon>Ascomycota</taxon>
        <taxon>Pezizomycotina</taxon>
        <taxon>Leotiomycetes</taxon>
        <taxon>Helotiales</taxon>
        <taxon>Ploettnerulaceae</taxon>
        <taxon>Cadophora</taxon>
    </lineage>
</organism>
<proteinExistence type="inferred from homology"/>
<evidence type="ECO:0000256" key="5">
    <source>
        <dbReference type="RuleBase" id="RU367022"/>
    </source>
</evidence>
<evidence type="ECO:0000256" key="4">
    <source>
        <dbReference type="ARBA" id="ARBA00023136"/>
    </source>
</evidence>
<dbReference type="GO" id="GO:0005375">
    <property type="term" value="F:copper ion transmembrane transporter activity"/>
    <property type="evidence" value="ECO:0007669"/>
    <property type="project" value="UniProtKB-UniRule"/>
</dbReference>
<feature type="transmembrane region" description="Helical" evidence="5">
    <location>
        <begin position="176"/>
        <end position="193"/>
    </location>
</feature>
<evidence type="ECO:0000256" key="3">
    <source>
        <dbReference type="ARBA" id="ARBA00022989"/>
    </source>
</evidence>
<keyword evidence="2 5" id="KW-0812">Transmembrane</keyword>
<reference evidence="6" key="1">
    <citation type="submission" date="2021-02" db="EMBL/GenBank/DDBJ databases">
        <title>Genome sequence Cadophora malorum strain M34.</title>
        <authorList>
            <person name="Stefanovic E."/>
            <person name="Vu D."/>
            <person name="Scully C."/>
            <person name="Dijksterhuis J."/>
            <person name="Roader J."/>
            <person name="Houbraken J."/>
        </authorList>
    </citation>
    <scope>NUCLEOTIDE SEQUENCE</scope>
    <source>
        <strain evidence="6">M34</strain>
    </source>
</reference>
<keyword evidence="5" id="KW-0187">Copper transport</keyword>
<evidence type="ECO:0000313" key="7">
    <source>
        <dbReference type="Proteomes" id="UP000664132"/>
    </source>
</evidence>
<dbReference type="AlphaFoldDB" id="A0A8H8BTN3"/>
<keyword evidence="5" id="KW-0186">Copper</keyword>
<feature type="transmembrane region" description="Helical" evidence="5">
    <location>
        <begin position="72"/>
        <end position="92"/>
    </location>
</feature>